<dbReference type="PANTHER" id="PTHR43280:SF29">
    <property type="entry name" value="ARAC-FAMILY TRANSCRIPTIONAL REGULATOR"/>
    <property type="match status" value="1"/>
</dbReference>
<evidence type="ECO:0000313" key="6">
    <source>
        <dbReference type="EMBL" id="KOO68588.1"/>
    </source>
</evidence>
<keyword evidence="4" id="KW-0812">Transmembrane</keyword>
<keyword evidence="1" id="KW-0805">Transcription regulation</keyword>
<evidence type="ECO:0000256" key="4">
    <source>
        <dbReference type="SAM" id="Phobius"/>
    </source>
</evidence>
<name>A0A8E1URY2_9BACT</name>
<dbReference type="PANTHER" id="PTHR43280">
    <property type="entry name" value="ARAC-FAMILY TRANSCRIPTIONAL REGULATOR"/>
    <property type="match status" value="1"/>
</dbReference>
<dbReference type="GO" id="GO:0043565">
    <property type="term" value="F:sequence-specific DNA binding"/>
    <property type="evidence" value="ECO:0007669"/>
    <property type="project" value="InterPro"/>
</dbReference>
<dbReference type="SUPFAM" id="SSF48452">
    <property type="entry name" value="TPR-like"/>
    <property type="match status" value="2"/>
</dbReference>
<dbReference type="Proteomes" id="UP000036951">
    <property type="component" value="Unassembled WGS sequence"/>
</dbReference>
<protein>
    <recommendedName>
        <fullName evidence="5">HTH araC/xylS-type domain-containing protein</fullName>
    </recommendedName>
</protein>
<evidence type="ECO:0000259" key="5">
    <source>
        <dbReference type="PROSITE" id="PS01124"/>
    </source>
</evidence>
<organism evidence="6 7">
    <name type="scientific">Xylanibacter rarus</name>
    <dbReference type="NCBI Taxonomy" id="1676614"/>
    <lineage>
        <taxon>Bacteria</taxon>
        <taxon>Pseudomonadati</taxon>
        <taxon>Bacteroidota</taxon>
        <taxon>Bacteroidia</taxon>
        <taxon>Bacteroidales</taxon>
        <taxon>Prevotellaceae</taxon>
        <taxon>Xylanibacter</taxon>
    </lineage>
</organism>
<keyword evidence="4" id="KW-0472">Membrane</keyword>
<dbReference type="InterPro" id="IPR011990">
    <property type="entry name" value="TPR-like_helical_dom_sf"/>
</dbReference>
<keyword evidence="7" id="KW-1185">Reference proteome</keyword>
<dbReference type="AlphaFoldDB" id="A0A8E1URY2"/>
<dbReference type="EMBL" id="LFQU01000011">
    <property type="protein sequence ID" value="KOO68588.1"/>
    <property type="molecule type" value="Genomic_DNA"/>
</dbReference>
<evidence type="ECO:0000256" key="1">
    <source>
        <dbReference type="ARBA" id="ARBA00023015"/>
    </source>
</evidence>
<proteinExistence type="predicted"/>
<evidence type="ECO:0000256" key="3">
    <source>
        <dbReference type="ARBA" id="ARBA00023163"/>
    </source>
</evidence>
<feature type="domain" description="HTH araC/xylS-type" evidence="5">
    <location>
        <begin position="358"/>
        <end position="467"/>
    </location>
</feature>
<gene>
    <name evidence="6" type="ORF">ACU52_07045</name>
</gene>
<dbReference type="InterPro" id="IPR018060">
    <property type="entry name" value="HTH_AraC"/>
</dbReference>
<dbReference type="SMART" id="SM00342">
    <property type="entry name" value="HTH_ARAC"/>
    <property type="match status" value="1"/>
</dbReference>
<keyword evidence="4" id="KW-1133">Transmembrane helix</keyword>
<evidence type="ECO:0000313" key="7">
    <source>
        <dbReference type="Proteomes" id="UP000036951"/>
    </source>
</evidence>
<dbReference type="PROSITE" id="PS01124">
    <property type="entry name" value="HTH_ARAC_FAMILY_2"/>
    <property type="match status" value="1"/>
</dbReference>
<comment type="caution">
    <text evidence="6">The sequence shown here is derived from an EMBL/GenBank/DDBJ whole genome shotgun (WGS) entry which is preliminary data.</text>
</comment>
<dbReference type="SUPFAM" id="SSF46689">
    <property type="entry name" value="Homeodomain-like"/>
    <property type="match status" value="1"/>
</dbReference>
<keyword evidence="3" id="KW-0804">Transcription</keyword>
<dbReference type="Pfam" id="PF12833">
    <property type="entry name" value="HTH_18"/>
    <property type="match status" value="1"/>
</dbReference>
<keyword evidence="2" id="KW-0238">DNA-binding</keyword>
<evidence type="ECO:0000256" key="2">
    <source>
        <dbReference type="ARBA" id="ARBA00023125"/>
    </source>
</evidence>
<dbReference type="GO" id="GO:0003700">
    <property type="term" value="F:DNA-binding transcription factor activity"/>
    <property type="evidence" value="ECO:0007669"/>
    <property type="project" value="InterPro"/>
</dbReference>
<reference evidence="6 7" key="1">
    <citation type="submission" date="2015-06" db="EMBL/GenBank/DDBJ databases">
        <title>Prevotella sp. 109, sp. nov., a novel member of the family Prevotellaceae isolated from human faeces.</title>
        <authorList>
            <person name="Shkoporov A.N."/>
            <person name="Chaplin A.V."/>
            <person name="Kafarskaia L.I."/>
            <person name="Efimov B.A."/>
        </authorList>
    </citation>
    <scope>NUCLEOTIDE SEQUENCE [LARGE SCALE GENOMIC DNA]</scope>
    <source>
        <strain evidence="6 7">109</strain>
    </source>
</reference>
<accession>A0A8E1URY2</accession>
<dbReference type="Gene3D" id="1.25.40.10">
    <property type="entry name" value="Tetratricopeptide repeat domain"/>
    <property type="match status" value="2"/>
</dbReference>
<feature type="transmembrane region" description="Helical" evidence="4">
    <location>
        <begin position="275"/>
        <end position="298"/>
    </location>
</feature>
<dbReference type="InterPro" id="IPR009057">
    <property type="entry name" value="Homeodomain-like_sf"/>
</dbReference>
<dbReference type="Gene3D" id="1.10.10.60">
    <property type="entry name" value="Homeodomain-like"/>
    <property type="match status" value="2"/>
</dbReference>
<sequence length="472" mass="53791">MPANTKSGMTKIIADGLYKDGNYPLAITYYIKGMEIAEKEDDKRTYMACIGNIANIYEAFGDYEANLFYLLKGYKMSKKLNDEELIGKYLTNIVPAYCHLGNIKKAKEYYDIAKKMQVSKNATQWEYFLIYNSARIKQAERKYDEAVKDHLRAAAYAEKNELDDIFILYQESEIGNILVKKHDYGNAIKYGAKCRDMSVEMDNAEMEINAYKILYEAYAGNGDSDSARKYRVLYLETYDSVFSAKGMNQARGKLQEYESRKSTEEISSLTSIINIYTLAVILISILLIITIVLAVVVIRKNRNLRNAQRLLINKNNDLIKSDRSKVAIVPSYNEGDEAGDDEFDGNAGGVDMTQEQADALLAKINEIINTPEIISDPDLSLKIIADMAKSNTKYVSFVINKTYNKNFRTYINEKRIMEACRMLSDNEHYGNMTIQAIYEEVGYTNATSFNRTFKKINGMTPAMYKKLAAKEK</sequence>